<protein>
    <submittedName>
        <fullName evidence="2">Helix-turn-helix domain-containing protein</fullName>
    </submittedName>
</protein>
<keyword evidence="3" id="KW-1185">Reference proteome</keyword>
<proteinExistence type="predicted"/>
<dbReference type="RefSeq" id="WP_379097965.1">
    <property type="nucleotide sequence ID" value="NZ_JBHUGZ010000007.1"/>
</dbReference>
<dbReference type="Gene3D" id="3.90.105.50">
    <property type="match status" value="1"/>
</dbReference>
<evidence type="ECO:0000259" key="1">
    <source>
        <dbReference type="Pfam" id="PF12728"/>
    </source>
</evidence>
<evidence type="ECO:0000313" key="3">
    <source>
        <dbReference type="Proteomes" id="UP001597405"/>
    </source>
</evidence>
<gene>
    <name evidence="2" type="ORF">ACFSOZ_12750</name>
</gene>
<dbReference type="NCBIfam" id="TIGR01764">
    <property type="entry name" value="excise"/>
    <property type="match status" value="1"/>
</dbReference>
<dbReference type="InterPro" id="IPR010093">
    <property type="entry name" value="SinI_DNA-bd"/>
</dbReference>
<dbReference type="InterPro" id="IPR038148">
    <property type="entry name" value="Tn1545/Tn916_Xis"/>
</dbReference>
<sequence>MVEVTRQTITIAEAAKALGIGRNAGYEAAHRGEIPTIKIGKRILVPRAALDKMLRGEAA</sequence>
<name>A0ABW4UBD5_9HYPH</name>
<dbReference type="Pfam" id="PF12728">
    <property type="entry name" value="HTH_17"/>
    <property type="match status" value="1"/>
</dbReference>
<dbReference type="EMBL" id="JBHUGZ010000007">
    <property type="protein sequence ID" value="MFD1983539.1"/>
    <property type="molecule type" value="Genomic_DNA"/>
</dbReference>
<comment type="caution">
    <text evidence="2">The sequence shown here is derived from an EMBL/GenBank/DDBJ whole genome shotgun (WGS) entry which is preliminary data.</text>
</comment>
<reference evidence="3" key="1">
    <citation type="journal article" date="2019" name="Int. J. Syst. Evol. Microbiol.">
        <title>The Global Catalogue of Microorganisms (GCM) 10K type strain sequencing project: providing services to taxonomists for standard genome sequencing and annotation.</title>
        <authorList>
            <consortium name="The Broad Institute Genomics Platform"/>
            <consortium name="The Broad Institute Genome Sequencing Center for Infectious Disease"/>
            <person name="Wu L."/>
            <person name="Ma J."/>
        </authorList>
    </citation>
    <scope>NUCLEOTIDE SEQUENCE [LARGE SCALE GENOMIC DNA]</scope>
    <source>
        <strain evidence="3">CGMCC 1.16225</strain>
    </source>
</reference>
<dbReference type="InterPro" id="IPR041657">
    <property type="entry name" value="HTH_17"/>
</dbReference>
<organism evidence="2 3">
    <name type="scientific">Mesorhizobium newzealandense</name>
    <dbReference type="NCBI Taxonomy" id="1300302"/>
    <lineage>
        <taxon>Bacteria</taxon>
        <taxon>Pseudomonadati</taxon>
        <taxon>Pseudomonadota</taxon>
        <taxon>Alphaproteobacteria</taxon>
        <taxon>Hyphomicrobiales</taxon>
        <taxon>Phyllobacteriaceae</taxon>
        <taxon>Mesorhizobium</taxon>
    </lineage>
</organism>
<evidence type="ECO:0000313" key="2">
    <source>
        <dbReference type="EMBL" id="MFD1983539.1"/>
    </source>
</evidence>
<accession>A0ABW4UBD5</accession>
<feature type="domain" description="Helix-turn-helix" evidence="1">
    <location>
        <begin position="10"/>
        <end position="56"/>
    </location>
</feature>
<dbReference type="Proteomes" id="UP001597405">
    <property type="component" value="Unassembled WGS sequence"/>
</dbReference>